<protein>
    <submittedName>
        <fullName evidence="2">Uncharacterized protein</fullName>
    </submittedName>
</protein>
<reference evidence="2" key="1">
    <citation type="submission" date="2018-06" db="EMBL/GenBank/DDBJ databases">
        <authorList>
            <person name="Zhirakovskaya E."/>
        </authorList>
    </citation>
    <scope>NUCLEOTIDE SEQUENCE</scope>
</reference>
<keyword evidence="1" id="KW-1133">Transmembrane helix</keyword>
<organism evidence="2">
    <name type="scientific">hydrothermal vent metagenome</name>
    <dbReference type="NCBI Taxonomy" id="652676"/>
    <lineage>
        <taxon>unclassified sequences</taxon>
        <taxon>metagenomes</taxon>
        <taxon>ecological metagenomes</taxon>
    </lineage>
</organism>
<evidence type="ECO:0000313" key="2">
    <source>
        <dbReference type="EMBL" id="VAW22750.1"/>
    </source>
</evidence>
<proteinExistence type="predicted"/>
<keyword evidence="1" id="KW-0472">Membrane</keyword>
<feature type="transmembrane region" description="Helical" evidence="1">
    <location>
        <begin position="12"/>
        <end position="32"/>
    </location>
</feature>
<dbReference type="AlphaFoldDB" id="A0A3B0U194"/>
<feature type="transmembrane region" description="Helical" evidence="1">
    <location>
        <begin position="38"/>
        <end position="64"/>
    </location>
</feature>
<dbReference type="EMBL" id="UOEQ01000429">
    <property type="protein sequence ID" value="VAW22750.1"/>
    <property type="molecule type" value="Genomic_DNA"/>
</dbReference>
<name>A0A3B0U194_9ZZZZ</name>
<accession>A0A3B0U194</accession>
<keyword evidence="1" id="KW-0812">Transmembrane</keyword>
<gene>
    <name evidence="2" type="ORF">MNBD_ALPHA11-1097</name>
</gene>
<evidence type="ECO:0000256" key="1">
    <source>
        <dbReference type="SAM" id="Phobius"/>
    </source>
</evidence>
<sequence>MKLSRWARATLFTGALMLAIAIIPLWLSTIFINGSMPTIFAMAFFMVGPLGAMIFFAGLVMFVISALRR</sequence>